<protein>
    <recommendedName>
        <fullName evidence="3">ParB/Sulfiredoxin domain-containing protein</fullName>
    </recommendedName>
</protein>
<sequence>MKPKASKQKGFNHLKLVKSVELVELELINLDQSTQSRTGFHQKTLDDYVVVWEAGGNFPPVNLYFDGKTYWVADGFHRIKSRLEANLKGNKIEAIVHKGGKRDAILHSVGANSQHGLRRTNEDKRHAVELLLRDEEWSKWSNREIGRQCGVSHEFVANARKQLSGNRSQIERKVKRGGTVYTQRDRQTLPPLSNPAVSISKSDDLQEVISCMEGSNKPSSISRFPQGVCRTTGYSWDYIRILLSRGVLLSPAELENPLFRNCWSKAYGRGIN</sequence>
<evidence type="ECO:0000313" key="1">
    <source>
        <dbReference type="EMBL" id="MBW4549391.1"/>
    </source>
</evidence>
<dbReference type="Proteomes" id="UP000753908">
    <property type="component" value="Unassembled WGS sequence"/>
</dbReference>
<dbReference type="InterPro" id="IPR036086">
    <property type="entry name" value="ParB/Sulfiredoxin_sf"/>
</dbReference>
<dbReference type="AlphaFoldDB" id="A0A951UF28"/>
<reference evidence="1" key="2">
    <citation type="journal article" date="2022" name="Microbiol. Resour. Announc.">
        <title>Metagenome Sequencing to Explore Phylogenomics of Terrestrial Cyanobacteria.</title>
        <authorList>
            <person name="Ward R.D."/>
            <person name="Stajich J.E."/>
            <person name="Johansen J.R."/>
            <person name="Huntemann M."/>
            <person name="Clum A."/>
            <person name="Foster B."/>
            <person name="Foster B."/>
            <person name="Roux S."/>
            <person name="Palaniappan K."/>
            <person name="Varghese N."/>
            <person name="Mukherjee S."/>
            <person name="Reddy T.B.K."/>
            <person name="Daum C."/>
            <person name="Copeland A."/>
            <person name="Chen I.A."/>
            <person name="Ivanova N.N."/>
            <person name="Kyrpides N.C."/>
            <person name="Shapiro N."/>
            <person name="Eloe-Fadrosh E.A."/>
            <person name="Pietrasiak N."/>
        </authorList>
    </citation>
    <scope>NUCLEOTIDE SEQUENCE</scope>
    <source>
        <strain evidence="1">CPER-KK1</strain>
    </source>
</reference>
<evidence type="ECO:0000313" key="2">
    <source>
        <dbReference type="Proteomes" id="UP000753908"/>
    </source>
</evidence>
<gene>
    <name evidence="1" type="ORF">KME25_34050</name>
</gene>
<accession>A0A951UF28</accession>
<name>A0A951UF28_9CYAN</name>
<evidence type="ECO:0008006" key="3">
    <source>
        <dbReference type="Google" id="ProtNLM"/>
    </source>
</evidence>
<reference evidence="1" key="1">
    <citation type="submission" date="2021-05" db="EMBL/GenBank/DDBJ databases">
        <authorList>
            <person name="Pietrasiak N."/>
            <person name="Ward R."/>
            <person name="Stajich J.E."/>
            <person name="Kurbessoian T."/>
        </authorList>
    </citation>
    <scope>NUCLEOTIDE SEQUENCE</scope>
    <source>
        <strain evidence="1">CPER-KK1</strain>
    </source>
</reference>
<dbReference type="EMBL" id="JAHHIF010000095">
    <property type="protein sequence ID" value="MBW4549391.1"/>
    <property type="molecule type" value="Genomic_DNA"/>
</dbReference>
<dbReference type="SUPFAM" id="SSF110849">
    <property type="entry name" value="ParB/Sulfiredoxin"/>
    <property type="match status" value="1"/>
</dbReference>
<comment type="caution">
    <text evidence="1">The sequence shown here is derived from an EMBL/GenBank/DDBJ whole genome shotgun (WGS) entry which is preliminary data.</text>
</comment>
<proteinExistence type="predicted"/>
<organism evidence="1 2">
    <name type="scientific">Symplocastrum torsivum CPER-KK1</name>
    <dbReference type="NCBI Taxonomy" id="450513"/>
    <lineage>
        <taxon>Bacteria</taxon>
        <taxon>Bacillati</taxon>
        <taxon>Cyanobacteriota</taxon>
        <taxon>Cyanophyceae</taxon>
        <taxon>Oscillatoriophycideae</taxon>
        <taxon>Oscillatoriales</taxon>
        <taxon>Microcoleaceae</taxon>
        <taxon>Symplocastrum</taxon>
    </lineage>
</organism>